<gene>
    <name evidence="1" type="ORF">OHU27_33240</name>
</gene>
<organism evidence="1 2">
    <name type="scientific">Streptomyces nigra</name>
    <dbReference type="NCBI Taxonomy" id="1827580"/>
    <lineage>
        <taxon>Bacteria</taxon>
        <taxon>Bacillati</taxon>
        <taxon>Actinomycetota</taxon>
        <taxon>Actinomycetes</taxon>
        <taxon>Kitasatosporales</taxon>
        <taxon>Streptomycetaceae</taxon>
        <taxon>Streptomyces</taxon>
    </lineage>
</organism>
<dbReference type="Proteomes" id="UP001622690">
    <property type="component" value="Chromosome"/>
</dbReference>
<reference evidence="1 2" key="1">
    <citation type="submission" date="2022-10" db="EMBL/GenBank/DDBJ databases">
        <title>The complete genomes of actinobacterial strains from the NBC collection.</title>
        <authorList>
            <person name="Joergensen T.S."/>
            <person name="Alvarez Arevalo M."/>
            <person name="Sterndorff E.B."/>
            <person name="Faurdal D."/>
            <person name="Vuksanovic O."/>
            <person name="Mourched A.-S."/>
            <person name="Charusanti P."/>
            <person name="Shaw S."/>
            <person name="Blin K."/>
            <person name="Weber T."/>
        </authorList>
    </citation>
    <scope>NUCLEOTIDE SEQUENCE [LARGE SCALE GENOMIC DNA]</scope>
    <source>
        <strain evidence="1 2">NBC_00206</strain>
    </source>
</reference>
<evidence type="ECO:0000313" key="2">
    <source>
        <dbReference type="Proteomes" id="UP001622690"/>
    </source>
</evidence>
<dbReference type="EMBL" id="CP108125">
    <property type="protein sequence ID" value="WTO87042.1"/>
    <property type="molecule type" value="Genomic_DNA"/>
</dbReference>
<dbReference type="RefSeq" id="WP_406261227.1">
    <property type="nucleotide sequence ID" value="NZ_CP108125.1"/>
</dbReference>
<evidence type="ECO:0000313" key="1">
    <source>
        <dbReference type="EMBL" id="WTO87042.1"/>
    </source>
</evidence>
<protein>
    <submittedName>
        <fullName evidence="1">Uncharacterized protein</fullName>
    </submittedName>
</protein>
<name>A0ABZ1J3E1_9ACTN</name>
<accession>A0ABZ1J3E1</accession>
<sequence>MEDEEVVATEGFEVRGDVELEEQRHSLTAEALGPVLARVEEGPAAHRVPRRFGQRFASDLELVRRLDLFPPRVAFDRPPSL</sequence>
<keyword evidence="2" id="KW-1185">Reference proteome</keyword>
<proteinExistence type="predicted"/>